<feature type="domain" description="HTH araC/xylS-type" evidence="4">
    <location>
        <begin position="33"/>
        <end position="131"/>
    </location>
</feature>
<reference evidence="6" key="4">
    <citation type="submission" date="2023-01" db="EMBL/GenBank/DDBJ databases">
        <title>Draft genome sequence of Methylobacterium oxalidis strain NBRC 107715.</title>
        <authorList>
            <person name="Sun Q."/>
            <person name="Mori K."/>
        </authorList>
    </citation>
    <scope>NUCLEOTIDE SEQUENCE</scope>
    <source>
        <strain evidence="6">NBRC 107715</strain>
    </source>
</reference>
<keyword evidence="2" id="KW-0238">DNA-binding</keyword>
<dbReference type="PROSITE" id="PS01124">
    <property type="entry name" value="HTH_ARAC_FAMILY_2"/>
    <property type="match status" value="1"/>
</dbReference>
<dbReference type="Proteomes" id="UP001156856">
    <property type="component" value="Unassembled WGS sequence"/>
</dbReference>
<dbReference type="EMBL" id="BSPK01000021">
    <property type="protein sequence ID" value="GLS63384.1"/>
    <property type="molecule type" value="Genomic_DNA"/>
</dbReference>
<accession>A0A512J0C1</accession>
<dbReference type="GO" id="GO:0000976">
    <property type="term" value="F:transcription cis-regulatory region binding"/>
    <property type="evidence" value="ECO:0007669"/>
    <property type="project" value="TreeGrafter"/>
</dbReference>
<evidence type="ECO:0000313" key="6">
    <source>
        <dbReference type="EMBL" id="GLS63384.1"/>
    </source>
</evidence>
<keyword evidence="3" id="KW-0804">Transcription</keyword>
<evidence type="ECO:0000259" key="4">
    <source>
        <dbReference type="PROSITE" id="PS01124"/>
    </source>
</evidence>
<dbReference type="InterPro" id="IPR018060">
    <property type="entry name" value="HTH_AraC"/>
</dbReference>
<dbReference type="PANTHER" id="PTHR47894">
    <property type="entry name" value="HTH-TYPE TRANSCRIPTIONAL REGULATOR GADX"/>
    <property type="match status" value="1"/>
</dbReference>
<dbReference type="OrthoDB" id="9805730at2"/>
<protein>
    <recommendedName>
        <fullName evidence="4">HTH araC/xylS-type domain-containing protein</fullName>
    </recommendedName>
</protein>
<dbReference type="RefSeq" id="WP_147025126.1">
    <property type="nucleotide sequence ID" value="NZ_BJZU01000021.1"/>
</dbReference>
<dbReference type="AlphaFoldDB" id="A0A512J0C1"/>
<sequence>MLSPNRLRINRFPDGTVTNGDLDVATQPSSLTDELRQDVQNAVTQQRCKAERVACLKMITHRTPGRRLRAEGTSYKQLVNEAQFGIAKRLLADTTMTMGQISVALAFSEPAAFTHAFRRWSGVTPSEWRQINRVGMPREEHHEDPRPLPVLQ</sequence>
<dbReference type="Proteomes" id="UP000321960">
    <property type="component" value="Unassembled WGS sequence"/>
</dbReference>
<evidence type="ECO:0000256" key="2">
    <source>
        <dbReference type="ARBA" id="ARBA00023125"/>
    </source>
</evidence>
<evidence type="ECO:0000256" key="1">
    <source>
        <dbReference type="ARBA" id="ARBA00023015"/>
    </source>
</evidence>
<keyword evidence="8" id="KW-1185">Reference proteome</keyword>
<organism evidence="5 7">
    <name type="scientific">Methylobacterium oxalidis</name>
    <dbReference type="NCBI Taxonomy" id="944322"/>
    <lineage>
        <taxon>Bacteria</taxon>
        <taxon>Pseudomonadati</taxon>
        <taxon>Pseudomonadota</taxon>
        <taxon>Alphaproteobacteria</taxon>
        <taxon>Hyphomicrobiales</taxon>
        <taxon>Methylobacteriaceae</taxon>
        <taxon>Methylobacterium</taxon>
    </lineage>
</organism>
<evidence type="ECO:0000313" key="7">
    <source>
        <dbReference type="Proteomes" id="UP000321960"/>
    </source>
</evidence>
<evidence type="ECO:0000313" key="5">
    <source>
        <dbReference type="EMBL" id="GEP03411.1"/>
    </source>
</evidence>
<evidence type="ECO:0000256" key="3">
    <source>
        <dbReference type="ARBA" id="ARBA00023163"/>
    </source>
</evidence>
<dbReference type="EMBL" id="BJZU01000021">
    <property type="protein sequence ID" value="GEP03411.1"/>
    <property type="molecule type" value="Genomic_DNA"/>
</dbReference>
<dbReference type="InterPro" id="IPR009057">
    <property type="entry name" value="Homeodomain-like_sf"/>
</dbReference>
<dbReference type="GO" id="GO:0003700">
    <property type="term" value="F:DNA-binding transcription factor activity"/>
    <property type="evidence" value="ECO:0007669"/>
    <property type="project" value="InterPro"/>
</dbReference>
<dbReference type="Pfam" id="PF12833">
    <property type="entry name" value="HTH_18"/>
    <property type="match status" value="1"/>
</dbReference>
<dbReference type="GO" id="GO:0005829">
    <property type="term" value="C:cytosol"/>
    <property type="evidence" value="ECO:0007669"/>
    <property type="project" value="TreeGrafter"/>
</dbReference>
<reference evidence="8" key="2">
    <citation type="journal article" date="2019" name="Int. J. Syst. Evol. Microbiol.">
        <title>The Global Catalogue of Microorganisms (GCM) 10K type strain sequencing project: providing services to taxonomists for standard genome sequencing and annotation.</title>
        <authorList>
            <consortium name="The Broad Institute Genomics Platform"/>
            <consortium name="The Broad Institute Genome Sequencing Center for Infectious Disease"/>
            <person name="Wu L."/>
            <person name="Ma J."/>
        </authorList>
    </citation>
    <scope>NUCLEOTIDE SEQUENCE [LARGE SCALE GENOMIC DNA]</scope>
    <source>
        <strain evidence="8">NBRC 107715</strain>
    </source>
</reference>
<evidence type="ECO:0000313" key="8">
    <source>
        <dbReference type="Proteomes" id="UP001156856"/>
    </source>
</evidence>
<gene>
    <name evidence="6" type="ORF">GCM10007888_17650</name>
    <name evidence="5" type="ORF">MOX02_14490</name>
</gene>
<keyword evidence="1" id="KW-0805">Transcription regulation</keyword>
<comment type="caution">
    <text evidence="5">The sequence shown here is derived from an EMBL/GenBank/DDBJ whole genome shotgun (WGS) entry which is preliminary data.</text>
</comment>
<proteinExistence type="predicted"/>
<dbReference type="SUPFAM" id="SSF46689">
    <property type="entry name" value="Homeodomain-like"/>
    <property type="match status" value="1"/>
</dbReference>
<name>A0A512J0C1_9HYPH</name>
<reference evidence="6" key="1">
    <citation type="journal article" date="2014" name="Int. J. Syst. Evol. Microbiol.">
        <title>Complete genome of a new Firmicutes species belonging to the dominant human colonic microbiota ('Ruminococcus bicirculans') reveals two chromosomes and a selective capacity to utilize plant glucans.</title>
        <authorList>
            <consortium name="NISC Comparative Sequencing Program"/>
            <person name="Wegmann U."/>
            <person name="Louis P."/>
            <person name="Goesmann A."/>
            <person name="Henrissat B."/>
            <person name="Duncan S.H."/>
            <person name="Flint H.J."/>
        </authorList>
    </citation>
    <scope>NUCLEOTIDE SEQUENCE</scope>
    <source>
        <strain evidence="6">NBRC 107715</strain>
    </source>
</reference>
<reference evidence="5 7" key="3">
    <citation type="submission" date="2019-07" db="EMBL/GenBank/DDBJ databases">
        <title>Whole genome shotgun sequence of Methylobacterium oxalidis NBRC 107715.</title>
        <authorList>
            <person name="Hosoyama A."/>
            <person name="Uohara A."/>
            <person name="Ohji S."/>
            <person name="Ichikawa N."/>
        </authorList>
    </citation>
    <scope>NUCLEOTIDE SEQUENCE [LARGE SCALE GENOMIC DNA]</scope>
    <source>
        <strain evidence="5 7">NBRC 107715</strain>
    </source>
</reference>
<dbReference type="Gene3D" id="1.10.10.60">
    <property type="entry name" value="Homeodomain-like"/>
    <property type="match status" value="1"/>
</dbReference>
<dbReference type="SMART" id="SM00342">
    <property type="entry name" value="HTH_ARAC"/>
    <property type="match status" value="1"/>
</dbReference>
<dbReference type="PANTHER" id="PTHR47894:SF4">
    <property type="entry name" value="HTH-TYPE TRANSCRIPTIONAL REGULATOR GADX"/>
    <property type="match status" value="1"/>
</dbReference>